<dbReference type="AlphaFoldDB" id="A0A1L8CP82"/>
<evidence type="ECO:0000313" key="1">
    <source>
        <dbReference type="EMBL" id="GAV20735.1"/>
    </source>
</evidence>
<accession>A0A1L8CP82</accession>
<name>A0A1L8CP82_9PROT</name>
<protein>
    <submittedName>
        <fullName evidence="1">Uncharacterized protein</fullName>
    </submittedName>
</protein>
<dbReference type="STRING" id="1921010.MMIC_P1708"/>
<proteinExistence type="predicted"/>
<dbReference type="EMBL" id="BDFD01000014">
    <property type="protein sequence ID" value="GAV20735.1"/>
    <property type="molecule type" value="Genomic_DNA"/>
</dbReference>
<comment type="caution">
    <text evidence="1">The sequence shown here is derived from an EMBL/GenBank/DDBJ whole genome shotgun (WGS) entry which is preliminary data.</text>
</comment>
<sequence length="39" mass="4390">MGLAIICVIVKKNSQWSCVPEAIDKKNTQWFLLVSVVID</sequence>
<reference evidence="1 2" key="1">
    <citation type="journal article" date="2017" name="Arch. Microbiol.">
        <title>Mariprofundus micogutta sp. nov., a novel iron-oxidizing zetaproteobacterium isolated from a deep-sea hydrothermal field at the Bayonnaise knoll of the Izu-Ogasawara arc, and a description of Mariprofundales ord. nov. and Zetaproteobacteria classis nov.</title>
        <authorList>
            <person name="Makita H."/>
            <person name="Tanaka E."/>
            <person name="Mitsunobu S."/>
            <person name="Miyazaki M."/>
            <person name="Nunoura T."/>
            <person name="Uematsu K."/>
            <person name="Takaki Y."/>
            <person name="Nishi S."/>
            <person name="Shimamura S."/>
            <person name="Takai K."/>
        </authorList>
    </citation>
    <scope>NUCLEOTIDE SEQUENCE [LARGE SCALE GENOMIC DNA]</scope>
    <source>
        <strain evidence="1 2">ET2</strain>
    </source>
</reference>
<gene>
    <name evidence="1" type="ORF">MMIC_P1708</name>
</gene>
<organism evidence="1 2">
    <name type="scientific">Mariprofundus micogutta</name>
    <dbReference type="NCBI Taxonomy" id="1921010"/>
    <lineage>
        <taxon>Bacteria</taxon>
        <taxon>Pseudomonadati</taxon>
        <taxon>Pseudomonadota</taxon>
        <taxon>Candidatius Mariprofundia</taxon>
        <taxon>Mariprofundales</taxon>
        <taxon>Mariprofundaceae</taxon>
        <taxon>Mariprofundus</taxon>
    </lineage>
</organism>
<keyword evidence="2" id="KW-1185">Reference proteome</keyword>
<dbReference type="Proteomes" id="UP000231632">
    <property type="component" value="Unassembled WGS sequence"/>
</dbReference>
<evidence type="ECO:0000313" key="2">
    <source>
        <dbReference type="Proteomes" id="UP000231632"/>
    </source>
</evidence>